<reference evidence="2 3" key="1">
    <citation type="journal article" date="2018" name="J. Allergy Clin. Immunol.">
        <title>High-quality assembly of Dermatophagoides pteronyssinus genome and transcriptome reveals a wide range of novel allergens.</title>
        <authorList>
            <person name="Liu X.Y."/>
            <person name="Yang K.Y."/>
            <person name="Wang M.Q."/>
            <person name="Kwok J.S."/>
            <person name="Zeng X."/>
            <person name="Yang Z."/>
            <person name="Xiao X.J."/>
            <person name="Lau C.P."/>
            <person name="Li Y."/>
            <person name="Huang Z.M."/>
            <person name="Ba J.G."/>
            <person name="Yim A.K."/>
            <person name="Ouyang C.Y."/>
            <person name="Ngai S.M."/>
            <person name="Chan T.F."/>
            <person name="Leung E.L."/>
            <person name="Liu L."/>
            <person name="Liu Z.G."/>
            <person name="Tsui S.K."/>
        </authorList>
    </citation>
    <scope>NUCLEOTIDE SEQUENCE [LARGE SCALE GENOMIC DNA]</scope>
    <source>
        <strain evidence="2">Derp</strain>
    </source>
</reference>
<feature type="transmembrane region" description="Helical" evidence="1">
    <location>
        <begin position="262"/>
        <end position="282"/>
    </location>
</feature>
<feature type="non-terminal residue" evidence="2">
    <location>
        <position position="1"/>
    </location>
</feature>
<gene>
    <name evidence="2" type="ORF">DERP_000143</name>
</gene>
<keyword evidence="3" id="KW-1185">Reference proteome</keyword>
<feature type="transmembrane region" description="Helical" evidence="1">
    <location>
        <begin position="338"/>
        <end position="357"/>
    </location>
</feature>
<keyword evidence="1" id="KW-0812">Transmembrane</keyword>
<name>A0ABQ8IZE4_DERPT</name>
<accession>A0ABQ8IZE4</accession>
<keyword evidence="1" id="KW-0472">Membrane</keyword>
<evidence type="ECO:0000256" key="1">
    <source>
        <dbReference type="SAM" id="Phobius"/>
    </source>
</evidence>
<sequence>NTDNFQQCLLPDDEQTSKLLEKYHQRMSKKKWSIYRRIFFTIGLRRLYEWYHWQTTQIKFMIDFDNLDKTRFKNYKSKYLPNLSAESRSRISLQLYLNNKFSRFMHLNLLPTWIVFMRKFYLDVTSFIDFDGWYFNLWLIIDSILIIVAVIFSLQVGFLLAAVHGILFASINTHEIKKLNLGLKKVCRKILHKSDRKVMIMYPIIIFKIYQKHLEICSFTMKMYKKFWSKLFLGLYLISIPLNVLCFIIIRDQKLGLGERFLIYYITFIHTISLILYSFMISRSNVEYHWPKKCLATIIHSINQPRLKIKLNGWYDRLIHGPEYVPTIFILGTMSDRLIFQMILAYIGLFIFILSRLRSFYESNLI</sequence>
<reference evidence="2 3" key="2">
    <citation type="journal article" date="2022" name="Mol. Biol. Evol.">
        <title>Comparative Genomics Reveals Insights into the Divergent Evolution of Astigmatic Mites and Household Pest Adaptations.</title>
        <authorList>
            <person name="Xiong Q."/>
            <person name="Wan A.T."/>
            <person name="Liu X."/>
            <person name="Fung C.S."/>
            <person name="Xiao X."/>
            <person name="Malainual N."/>
            <person name="Hou J."/>
            <person name="Wang L."/>
            <person name="Wang M."/>
            <person name="Yang K.Y."/>
            <person name="Cui Y."/>
            <person name="Leung E.L."/>
            <person name="Nong W."/>
            <person name="Shin S.K."/>
            <person name="Au S.W."/>
            <person name="Jeong K.Y."/>
            <person name="Chew F.T."/>
            <person name="Hui J.H."/>
            <person name="Leung T.F."/>
            <person name="Tungtrongchitr A."/>
            <person name="Zhong N."/>
            <person name="Liu Z."/>
            <person name="Tsui S.K."/>
        </authorList>
    </citation>
    <scope>NUCLEOTIDE SEQUENCE [LARGE SCALE GENOMIC DNA]</scope>
    <source>
        <strain evidence="2">Derp</strain>
    </source>
</reference>
<dbReference type="Proteomes" id="UP000887458">
    <property type="component" value="Unassembled WGS sequence"/>
</dbReference>
<dbReference type="EMBL" id="NJHN03000095">
    <property type="protein sequence ID" value="KAH9415654.1"/>
    <property type="molecule type" value="Genomic_DNA"/>
</dbReference>
<feature type="transmembrane region" description="Helical" evidence="1">
    <location>
        <begin position="137"/>
        <end position="169"/>
    </location>
</feature>
<evidence type="ECO:0000313" key="3">
    <source>
        <dbReference type="Proteomes" id="UP000887458"/>
    </source>
</evidence>
<feature type="transmembrane region" description="Helical" evidence="1">
    <location>
        <begin position="231"/>
        <end position="250"/>
    </location>
</feature>
<proteinExistence type="predicted"/>
<protein>
    <submittedName>
        <fullName evidence="2">Uncharacterized protein</fullName>
    </submittedName>
</protein>
<comment type="caution">
    <text evidence="2">The sequence shown here is derived from an EMBL/GenBank/DDBJ whole genome shotgun (WGS) entry which is preliminary data.</text>
</comment>
<keyword evidence="1" id="KW-1133">Transmembrane helix</keyword>
<organism evidence="2 3">
    <name type="scientific">Dermatophagoides pteronyssinus</name>
    <name type="common">European house dust mite</name>
    <dbReference type="NCBI Taxonomy" id="6956"/>
    <lineage>
        <taxon>Eukaryota</taxon>
        <taxon>Metazoa</taxon>
        <taxon>Ecdysozoa</taxon>
        <taxon>Arthropoda</taxon>
        <taxon>Chelicerata</taxon>
        <taxon>Arachnida</taxon>
        <taxon>Acari</taxon>
        <taxon>Acariformes</taxon>
        <taxon>Sarcoptiformes</taxon>
        <taxon>Astigmata</taxon>
        <taxon>Psoroptidia</taxon>
        <taxon>Analgoidea</taxon>
        <taxon>Pyroglyphidae</taxon>
        <taxon>Dermatophagoidinae</taxon>
        <taxon>Dermatophagoides</taxon>
    </lineage>
</organism>
<evidence type="ECO:0000313" key="2">
    <source>
        <dbReference type="EMBL" id="KAH9415654.1"/>
    </source>
</evidence>